<dbReference type="InterPro" id="IPR001623">
    <property type="entry name" value="DnaJ_domain"/>
</dbReference>
<dbReference type="Pfam" id="PF00226">
    <property type="entry name" value="DnaJ"/>
    <property type="match status" value="1"/>
</dbReference>
<dbReference type="PANTHER" id="PTHR45168:SF3">
    <property type="entry name" value="DNAJ HEAT SHOCK PROTEIN FAMILY (HSP40) MEMBER B2"/>
    <property type="match status" value="1"/>
</dbReference>
<organism evidence="3 4">
    <name type="scientific">Protea cynaroides</name>
    <dbReference type="NCBI Taxonomy" id="273540"/>
    <lineage>
        <taxon>Eukaryota</taxon>
        <taxon>Viridiplantae</taxon>
        <taxon>Streptophyta</taxon>
        <taxon>Embryophyta</taxon>
        <taxon>Tracheophyta</taxon>
        <taxon>Spermatophyta</taxon>
        <taxon>Magnoliopsida</taxon>
        <taxon>Proteales</taxon>
        <taxon>Proteaceae</taxon>
        <taxon>Protea</taxon>
    </lineage>
</organism>
<evidence type="ECO:0000313" key="3">
    <source>
        <dbReference type="EMBL" id="KAJ4964227.1"/>
    </source>
</evidence>
<keyword evidence="4" id="KW-1185">Reference proteome</keyword>
<proteinExistence type="predicted"/>
<dbReference type="SMART" id="SM00271">
    <property type="entry name" value="DnaJ"/>
    <property type="match status" value="1"/>
</dbReference>
<dbReference type="Gene3D" id="1.10.287.110">
    <property type="entry name" value="DnaJ domain"/>
    <property type="match status" value="1"/>
</dbReference>
<evidence type="ECO:0000313" key="4">
    <source>
        <dbReference type="Proteomes" id="UP001141806"/>
    </source>
</evidence>
<dbReference type="OrthoDB" id="550424at2759"/>
<dbReference type="GO" id="GO:0051082">
    <property type="term" value="F:unfolded protein binding"/>
    <property type="evidence" value="ECO:0007669"/>
    <property type="project" value="InterPro"/>
</dbReference>
<feature type="region of interest" description="Disordered" evidence="1">
    <location>
        <begin position="70"/>
        <end position="89"/>
    </location>
</feature>
<comment type="caution">
    <text evidence="3">The sequence shown here is derived from an EMBL/GenBank/DDBJ whole genome shotgun (WGS) entry which is preliminary data.</text>
</comment>
<dbReference type="AlphaFoldDB" id="A0A9Q0HHK1"/>
<sequence length="169" mass="19316">MEGVDYYQILEVDRNAKDDDLKKAYRRIAMKWHPDKNPKNKKEAEAKFKQIPKATAKKDSRDMSHRLVRGGFSGMSNVNGSGPTMSRLNPRSANDIFSEFFEYSSPFRGMEDMGDFGGGSTFPRNVFGEIFSLSLGVESKMIMNYDRGIKYRDYEESFWVGQSGMVPHP</sequence>
<dbReference type="PRINTS" id="PR00625">
    <property type="entry name" value="JDOMAIN"/>
</dbReference>
<dbReference type="CDD" id="cd06257">
    <property type="entry name" value="DnaJ"/>
    <property type="match status" value="1"/>
</dbReference>
<protein>
    <recommendedName>
        <fullName evidence="2">J domain-containing protein</fullName>
    </recommendedName>
</protein>
<feature type="compositionally biased region" description="Polar residues" evidence="1">
    <location>
        <begin position="74"/>
        <end position="89"/>
    </location>
</feature>
<dbReference type="PROSITE" id="PS50076">
    <property type="entry name" value="DNAJ_2"/>
    <property type="match status" value="1"/>
</dbReference>
<dbReference type="Proteomes" id="UP001141806">
    <property type="component" value="Unassembled WGS sequence"/>
</dbReference>
<accession>A0A9Q0HHK1</accession>
<evidence type="ECO:0000256" key="1">
    <source>
        <dbReference type="SAM" id="MobiDB-lite"/>
    </source>
</evidence>
<reference evidence="3" key="1">
    <citation type="journal article" date="2023" name="Plant J.">
        <title>The genome of the king protea, Protea cynaroides.</title>
        <authorList>
            <person name="Chang J."/>
            <person name="Duong T.A."/>
            <person name="Schoeman C."/>
            <person name="Ma X."/>
            <person name="Roodt D."/>
            <person name="Barker N."/>
            <person name="Li Z."/>
            <person name="Van de Peer Y."/>
            <person name="Mizrachi E."/>
        </authorList>
    </citation>
    <scope>NUCLEOTIDE SEQUENCE</scope>
    <source>
        <tissue evidence="3">Young leaves</tissue>
    </source>
</reference>
<dbReference type="SUPFAM" id="SSF46565">
    <property type="entry name" value="Chaperone J-domain"/>
    <property type="match status" value="1"/>
</dbReference>
<dbReference type="InterPro" id="IPR043183">
    <property type="entry name" value="DNJB2/6-like"/>
</dbReference>
<dbReference type="GO" id="GO:0030544">
    <property type="term" value="F:Hsp70 protein binding"/>
    <property type="evidence" value="ECO:0007669"/>
    <property type="project" value="InterPro"/>
</dbReference>
<name>A0A9Q0HHK1_9MAGN</name>
<dbReference type="InterPro" id="IPR036869">
    <property type="entry name" value="J_dom_sf"/>
</dbReference>
<gene>
    <name evidence="3" type="ORF">NE237_024166</name>
</gene>
<feature type="domain" description="J" evidence="2">
    <location>
        <begin position="5"/>
        <end position="73"/>
    </location>
</feature>
<dbReference type="EMBL" id="JAMYWD010000008">
    <property type="protein sequence ID" value="KAJ4964227.1"/>
    <property type="molecule type" value="Genomic_DNA"/>
</dbReference>
<evidence type="ECO:0000259" key="2">
    <source>
        <dbReference type="PROSITE" id="PS50076"/>
    </source>
</evidence>
<dbReference type="PANTHER" id="PTHR45168">
    <property type="entry name" value="DNAJ HOMOLOG SUBFAMILY B MEMBER 2"/>
    <property type="match status" value="1"/>
</dbReference>